<evidence type="ECO:0000313" key="10">
    <source>
        <dbReference type="EMBL" id="TDG77623.1"/>
    </source>
</evidence>
<accession>A0A4R5NE93</accession>
<dbReference type="Proteomes" id="UP000294854">
    <property type="component" value="Unassembled WGS sequence"/>
</dbReference>
<evidence type="ECO:0000313" key="5">
    <source>
        <dbReference type="EMBL" id="TDG72635.1"/>
    </source>
</evidence>
<dbReference type="InterPro" id="IPR047650">
    <property type="entry name" value="Transpos_IS110"/>
</dbReference>
<reference evidence="3 13" key="1">
    <citation type="journal article" date="2019" name="Appl. Microbiol. Biotechnol.">
        <title>Uncovering carbohydrate metabolism through a genotype-phenotype association study of 56 lactic acid bacteria genomes.</title>
        <authorList>
            <person name="Buron-Moles G."/>
            <person name="Chailyan A."/>
            <person name="Dolejs I."/>
            <person name="Forster J."/>
            <person name="Miks M.H."/>
        </authorList>
    </citation>
    <scope>NUCLEOTIDE SEQUENCE [LARGE SCALE GENOMIC DNA]</scope>
    <source>
        <strain evidence="3 13">ATCC 49373</strain>
    </source>
</reference>
<dbReference type="EMBL" id="PUFO01000096">
    <property type="protein sequence ID" value="TDG72635.1"/>
    <property type="molecule type" value="Genomic_DNA"/>
</dbReference>
<feature type="domain" description="Transposase IS110-like N-terminal" evidence="1">
    <location>
        <begin position="5"/>
        <end position="163"/>
    </location>
</feature>
<evidence type="ECO:0000313" key="8">
    <source>
        <dbReference type="EMBL" id="TDG74794.1"/>
    </source>
</evidence>
<dbReference type="GO" id="GO:0003677">
    <property type="term" value="F:DNA binding"/>
    <property type="evidence" value="ECO:0007669"/>
    <property type="project" value="InterPro"/>
</dbReference>
<dbReference type="Pfam" id="PF01548">
    <property type="entry name" value="DEDD_Tnp_IS110"/>
    <property type="match status" value="1"/>
</dbReference>
<dbReference type="NCBIfam" id="NF033542">
    <property type="entry name" value="transpos_IS110"/>
    <property type="match status" value="1"/>
</dbReference>
<protein>
    <submittedName>
        <fullName evidence="3">Uncharacterized protein</fullName>
    </submittedName>
</protein>
<keyword evidence="13" id="KW-1185">Reference proteome</keyword>
<proteinExistence type="predicted"/>
<sequence>MNLFIGIDVGKLNLSYCAINSDDQCLFQDEASNDLNGASQIKQAILAETKLSDYQKVIVGMEATSVYNFHPTTFLSEDQELQKNQLEVITINPYTSHHFSELFDDGKTDEVDAKQLAELIRVKPLGTSVVRQEKYMALQRLTRERYHLIHQLVDAKNQFLNNLYYRCNTLDQTLPTSVFGSTMMSLITDEELSLDEAAAMPLDQLAVKLQQLGHGKFGNPEEVAKAIKKAVRSSYRLSKAVTESVDSILAVYAEIIRTLQAQITKLDKSIQQLSVQITEIKCLTSIPGIGAVFAAGIVSEIGQITRFPNESHIAKYAGLAWMPHESGTSIRQSTPRTRKGNQYLRYYLVEAANSVRRYDPTFQRYYQKKYKEVPKYRHKRAAVLTARKLVRLVDVLIRNNQLYVPPETGIAE</sequence>
<dbReference type="GO" id="GO:0004803">
    <property type="term" value="F:transposase activity"/>
    <property type="evidence" value="ECO:0007669"/>
    <property type="project" value="InterPro"/>
</dbReference>
<dbReference type="InterPro" id="IPR003346">
    <property type="entry name" value="Transposase_20"/>
</dbReference>
<evidence type="ECO:0000313" key="4">
    <source>
        <dbReference type="EMBL" id="TDG71925.1"/>
    </source>
</evidence>
<evidence type="ECO:0000313" key="3">
    <source>
        <dbReference type="EMBL" id="TDG71406.1"/>
    </source>
</evidence>
<dbReference type="OrthoDB" id="9790935at2"/>
<dbReference type="GO" id="GO:0006313">
    <property type="term" value="P:DNA transposition"/>
    <property type="evidence" value="ECO:0007669"/>
    <property type="project" value="InterPro"/>
</dbReference>
<evidence type="ECO:0000313" key="7">
    <source>
        <dbReference type="EMBL" id="TDG73960.1"/>
    </source>
</evidence>
<comment type="caution">
    <text evidence="3">The sequence shown here is derived from an EMBL/GenBank/DDBJ whole genome shotgun (WGS) entry which is preliminary data.</text>
</comment>
<dbReference type="RefSeq" id="WP_010620861.1">
    <property type="nucleotide sequence ID" value="NZ_CP042371.1"/>
</dbReference>
<dbReference type="EMBL" id="PUFO01000030">
    <property type="protein sequence ID" value="TDG78869.1"/>
    <property type="molecule type" value="Genomic_DNA"/>
</dbReference>
<reference evidence="3" key="2">
    <citation type="submission" date="2019-02" db="EMBL/GenBank/DDBJ databases">
        <authorList>
            <person name="Buron G."/>
            <person name="Chaylann A."/>
            <person name="Dolejs I."/>
            <person name="Forster J."/>
            <person name="Miks M.H."/>
        </authorList>
    </citation>
    <scope>NUCLEOTIDE SEQUENCE</scope>
    <source>
        <strain evidence="3">ATCC 49373</strain>
    </source>
</reference>
<dbReference type="EMBL" id="PUFO01000080">
    <property type="protein sequence ID" value="TDG73917.1"/>
    <property type="molecule type" value="Genomic_DNA"/>
</dbReference>
<evidence type="ECO:0000313" key="11">
    <source>
        <dbReference type="EMBL" id="TDG78869.1"/>
    </source>
</evidence>
<name>A0A4R5NE93_9LACO</name>
<dbReference type="InterPro" id="IPR002525">
    <property type="entry name" value="Transp_IS110-like_N"/>
</dbReference>
<dbReference type="EMBL" id="PUFO01000080">
    <property type="protein sequence ID" value="TDG73960.1"/>
    <property type="molecule type" value="Genomic_DNA"/>
</dbReference>
<dbReference type="PANTHER" id="PTHR33055">
    <property type="entry name" value="TRANSPOSASE FOR INSERTION SEQUENCE ELEMENT IS1111A"/>
    <property type="match status" value="1"/>
</dbReference>
<evidence type="ECO:0000313" key="6">
    <source>
        <dbReference type="EMBL" id="TDG73917.1"/>
    </source>
</evidence>
<feature type="domain" description="Transposase IS116/IS110/IS902 C-terminal" evidence="2">
    <location>
        <begin position="281"/>
        <end position="367"/>
    </location>
</feature>
<dbReference type="EMBL" id="PUFO01000073">
    <property type="protein sequence ID" value="TDG74794.1"/>
    <property type="molecule type" value="Genomic_DNA"/>
</dbReference>
<evidence type="ECO:0000259" key="2">
    <source>
        <dbReference type="Pfam" id="PF02371"/>
    </source>
</evidence>
<evidence type="ECO:0000313" key="13">
    <source>
        <dbReference type="Proteomes" id="UP000294854"/>
    </source>
</evidence>
<dbReference type="EMBL" id="PUFO01000050">
    <property type="protein sequence ID" value="TDG77623.1"/>
    <property type="molecule type" value="Genomic_DNA"/>
</dbReference>
<evidence type="ECO:0000313" key="12">
    <source>
        <dbReference type="EMBL" id="TDG80027.1"/>
    </source>
</evidence>
<dbReference type="AlphaFoldDB" id="A0A4R5NE93"/>
<organism evidence="3 13">
    <name type="scientific">Secundilactobacillus malefermentans</name>
    <dbReference type="NCBI Taxonomy" id="176292"/>
    <lineage>
        <taxon>Bacteria</taxon>
        <taxon>Bacillati</taxon>
        <taxon>Bacillota</taxon>
        <taxon>Bacilli</taxon>
        <taxon>Lactobacillales</taxon>
        <taxon>Lactobacillaceae</taxon>
        <taxon>Secundilactobacillus</taxon>
    </lineage>
</organism>
<gene>
    <name evidence="11" type="ORF">C5L31_000529</name>
    <name evidence="12" type="ORF">C5L31_000634</name>
    <name evidence="5" type="ORF">C5L31_001094</name>
    <name evidence="8" type="ORF">C5L31_001334</name>
    <name evidence="9" type="ORF">C5L31_001338</name>
    <name evidence="10" type="ORF">C5L31_001357</name>
    <name evidence="4" type="ORF">C5L31_001876</name>
    <name evidence="6" type="ORF">C5L31_002068</name>
    <name evidence="7" type="ORF">C5L31_002111</name>
    <name evidence="3" type="ORF">C5L31_002193</name>
</gene>
<dbReference type="PANTHER" id="PTHR33055:SF13">
    <property type="entry name" value="TRANSPOSASE"/>
    <property type="match status" value="1"/>
</dbReference>
<dbReference type="EMBL" id="PUFO01000102">
    <property type="protein sequence ID" value="TDG71925.1"/>
    <property type="molecule type" value="Genomic_DNA"/>
</dbReference>
<dbReference type="EMBL" id="PUFO01000014">
    <property type="protein sequence ID" value="TDG80027.1"/>
    <property type="molecule type" value="Genomic_DNA"/>
</dbReference>
<dbReference type="EMBL" id="PUFO01000057">
    <property type="protein sequence ID" value="TDG76754.1"/>
    <property type="molecule type" value="Genomic_DNA"/>
</dbReference>
<dbReference type="EMBL" id="PUFO01000105">
    <property type="protein sequence ID" value="TDG71406.1"/>
    <property type="molecule type" value="Genomic_DNA"/>
</dbReference>
<evidence type="ECO:0000313" key="9">
    <source>
        <dbReference type="EMBL" id="TDG76754.1"/>
    </source>
</evidence>
<dbReference type="Pfam" id="PF02371">
    <property type="entry name" value="Transposase_20"/>
    <property type="match status" value="1"/>
</dbReference>
<evidence type="ECO:0000259" key="1">
    <source>
        <dbReference type="Pfam" id="PF01548"/>
    </source>
</evidence>